<name>A0A514CTI8_9CAUD</name>
<accession>A0A514CTI8</accession>
<gene>
    <name evidence="1" type="ORF">Axy04_036</name>
</gene>
<proteinExistence type="predicted"/>
<keyword evidence="2" id="KW-1185">Reference proteome</keyword>
<dbReference type="EMBL" id="MK962626">
    <property type="protein sequence ID" value="QDH83795.1"/>
    <property type="molecule type" value="Genomic_DNA"/>
</dbReference>
<evidence type="ECO:0000313" key="2">
    <source>
        <dbReference type="Proteomes" id="UP000315683"/>
    </source>
</evidence>
<protein>
    <submittedName>
        <fullName evidence="1">Uncharacterized protein</fullName>
    </submittedName>
</protein>
<reference evidence="1 2" key="1">
    <citation type="submission" date="2019-05" db="EMBL/GenBank/DDBJ databases">
        <title>Complete genome sequence of sixteen phages from Abidjan, cote d'Ivoire, isolated on a single strain of Achromobacter xylosoxidans.</title>
        <authorList>
            <person name="Essoh C."/>
            <person name="Vernadet J.-P."/>
            <person name="Vergnaud G."/>
            <person name="Pourcel C."/>
        </authorList>
    </citation>
    <scope>NUCLEOTIDE SEQUENCE [LARGE SCALE GENOMIC DNA]</scope>
</reference>
<sequence length="66" mass="7695">MRHRFLMPMHAGQAASNTLGRMREMAAKHGWKRNCSLIEWLDKQLTEGNQAKQLVSRWEEDSLKGQ</sequence>
<dbReference type="Proteomes" id="UP000315683">
    <property type="component" value="Segment"/>
</dbReference>
<organism evidence="1 2">
    <name type="scientific">Achromobacter phage vB_AxyP_19-32_Axy04</name>
    <dbReference type="NCBI Taxonomy" id="2591039"/>
    <lineage>
        <taxon>Viruses</taxon>
        <taxon>Duplodnaviria</taxon>
        <taxon>Heunggongvirae</taxon>
        <taxon>Uroviricota</taxon>
        <taxon>Caudoviricetes</taxon>
        <taxon>Schitoviridae</taxon>
        <taxon>Rothmandenesvirinae</taxon>
        <taxon>Dongdastvirus</taxon>
        <taxon>Dongdastvirus Axy04</taxon>
    </lineage>
</organism>
<evidence type="ECO:0000313" key="1">
    <source>
        <dbReference type="EMBL" id="QDH83795.1"/>
    </source>
</evidence>